<organism evidence="1 2">
    <name type="scientific">Atta colombica</name>
    <dbReference type="NCBI Taxonomy" id="520822"/>
    <lineage>
        <taxon>Eukaryota</taxon>
        <taxon>Metazoa</taxon>
        <taxon>Ecdysozoa</taxon>
        <taxon>Arthropoda</taxon>
        <taxon>Hexapoda</taxon>
        <taxon>Insecta</taxon>
        <taxon>Pterygota</taxon>
        <taxon>Neoptera</taxon>
        <taxon>Endopterygota</taxon>
        <taxon>Hymenoptera</taxon>
        <taxon>Apocrita</taxon>
        <taxon>Aculeata</taxon>
        <taxon>Formicoidea</taxon>
        <taxon>Formicidae</taxon>
        <taxon>Myrmicinae</taxon>
        <taxon>Atta</taxon>
    </lineage>
</organism>
<evidence type="ECO:0000313" key="2">
    <source>
        <dbReference type="Proteomes" id="UP000078540"/>
    </source>
</evidence>
<accession>A0A151I4U8</accession>
<reference evidence="1 2" key="1">
    <citation type="submission" date="2015-09" db="EMBL/GenBank/DDBJ databases">
        <title>Atta colombica WGS genome.</title>
        <authorList>
            <person name="Nygaard S."/>
            <person name="Hu H."/>
            <person name="Boomsma J."/>
            <person name="Zhang G."/>
        </authorList>
    </citation>
    <scope>NUCLEOTIDE SEQUENCE [LARGE SCALE GENOMIC DNA]</scope>
    <source>
        <strain evidence="1">Treedump-2</strain>
        <tissue evidence="1">Whole body</tissue>
    </source>
</reference>
<gene>
    <name evidence="1" type="ORF">ALC53_05037</name>
</gene>
<dbReference type="EMBL" id="KQ976456">
    <property type="protein sequence ID" value="KYM84888.1"/>
    <property type="molecule type" value="Genomic_DNA"/>
</dbReference>
<protein>
    <recommendedName>
        <fullName evidence="3">Biogenesis of lysosome-related organelles complex 1 subunit 7</fullName>
    </recommendedName>
</protein>
<dbReference type="AlphaFoldDB" id="A0A151I4U8"/>
<dbReference type="Proteomes" id="UP000078540">
    <property type="component" value="Unassembled WGS sequence"/>
</dbReference>
<evidence type="ECO:0000313" key="1">
    <source>
        <dbReference type="EMBL" id="KYM84888.1"/>
    </source>
</evidence>
<name>A0A151I4U8_9HYME</name>
<keyword evidence="2" id="KW-1185">Reference proteome</keyword>
<dbReference type="STRING" id="520822.A0A151I4U8"/>
<proteinExistence type="predicted"/>
<sequence length="114" mass="13182">MSVNTVSNNTSIDNKIDDFYENLTEDVCVLPLLNKHIRTTRIRVQIELKHRLRKLVEAEHNIAMSNHILQNTKKDLNKVYQVYQDVLSMTKQKALLHTNSACNSTSIETNKEES</sequence>
<evidence type="ECO:0008006" key="3">
    <source>
        <dbReference type="Google" id="ProtNLM"/>
    </source>
</evidence>